<evidence type="ECO:0000313" key="2">
    <source>
        <dbReference type="EMBL" id="MBM3330262.1"/>
    </source>
</evidence>
<protein>
    <submittedName>
        <fullName evidence="2">Class I SAM-dependent methyltransferase</fullName>
    </submittedName>
</protein>
<dbReference type="PANTHER" id="PTHR43667:SF2">
    <property type="entry name" value="FATTY ACID C-METHYL TRANSFERASE"/>
    <property type="match status" value="1"/>
</dbReference>
<name>A0A937XC42_UNCW3</name>
<dbReference type="InterPro" id="IPR050723">
    <property type="entry name" value="CFA/CMAS"/>
</dbReference>
<dbReference type="Pfam" id="PF13649">
    <property type="entry name" value="Methyltransf_25"/>
    <property type="match status" value="1"/>
</dbReference>
<dbReference type="CDD" id="cd02440">
    <property type="entry name" value="AdoMet_MTases"/>
    <property type="match status" value="1"/>
</dbReference>
<reference evidence="2" key="1">
    <citation type="submission" date="2019-03" db="EMBL/GenBank/DDBJ databases">
        <title>Lake Tanganyika Metagenome-Assembled Genomes (MAGs).</title>
        <authorList>
            <person name="Tran P."/>
        </authorList>
    </citation>
    <scope>NUCLEOTIDE SEQUENCE</scope>
    <source>
        <strain evidence="2">K_DeepCast_150m_m2_040</strain>
    </source>
</reference>
<sequence length="263" mass="29866">MRNPSLSPFRVFRAFVASGSWPNRNWELPARNPASELGRWGDEEFVRVWDSQPTNPLKAEQLDVLAEVIKENWRRGARILDLGCGTGKTEAVILERLPVARFVCVDRSEVMLGFARERLQGYGSQCRFVKSDLDRLQATGVPGSPFRFIVAVDSVHELTDAAKARLFRFCRRHLTNDGLLLILDRIALDRAGFGRQLRSVLSRLQHLHGVRSGQFSDQFIDPRSPDHEHPLALEPYFRLLRRAGLNPALLHLHLHKALIAAKP</sequence>
<dbReference type="AlphaFoldDB" id="A0A937XC42"/>
<keyword evidence="2" id="KW-0489">Methyltransferase</keyword>
<accession>A0A937XC42</accession>
<dbReference type="InterPro" id="IPR041698">
    <property type="entry name" value="Methyltransf_25"/>
</dbReference>
<dbReference type="Proteomes" id="UP000779900">
    <property type="component" value="Unassembled WGS sequence"/>
</dbReference>
<dbReference type="SUPFAM" id="SSF53335">
    <property type="entry name" value="S-adenosyl-L-methionine-dependent methyltransferases"/>
    <property type="match status" value="1"/>
</dbReference>
<dbReference type="GO" id="GO:0008168">
    <property type="term" value="F:methyltransferase activity"/>
    <property type="evidence" value="ECO:0007669"/>
    <property type="project" value="UniProtKB-KW"/>
</dbReference>
<organism evidence="2 3">
    <name type="scientific">candidate division WOR-3 bacterium</name>
    <dbReference type="NCBI Taxonomy" id="2052148"/>
    <lineage>
        <taxon>Bacteria</taxon>
        <taxon>Bacteria division WOR-3</taxon>
    </lineage>
</organism>
<evidence type="ECO:0000259" key="1">
    <source>
        <dbReference type="Pfam" id="PF13649"/>
    </source>
</evidence>
<evidence type="ECO:0000313" key="3">
    <source>
        <dbReference type="Proteomes" id="UP000779900"/>
    </source>
</evidence>
<keyword evidence="2" id="KW-0808">Transferase</keyword>
<gene>
    <name evidence="2" type="ORF">FJY68_00240</name>
</gene>
<dbReference type="GO" id="GO:0032259">
    <property type="term" value="P:methylation"/>
    <property type="evidence" value="ECO:0007669"/>
    <property type="project" value="UniProtKB-KW"/>
</dbReference>
<dbReference type="EMBL" id="VGIR01000001">
    <property type="protein sequence ID" value="MBM3330262.1"/>
    <property type="molecule type" value="Genomic_DNA"/>
</dbReference>
<dbReference type="PANTHER" id="PTHR43667">
    <property type="entry name" value="CYCLOPROPANE-FATTY-ACYL-PHOSPHOLIPID SYNTHASE"/>
    <property type="match status" value="1"/>
</dbReference>
<dbReference type="InterPro" id="IPR029063">
    <property type="entry name" value="SAM-dependent_MTases_sf"/>
</dbReference>
<proteinExistence type="predicted"/>
<comment type="caution">
    <text evidence="2">The sequence shown here is derived from an EMBL/GenBank/DDBJ whole genome shotgun (WGS) entry which is preliminary data.</text>
</comment>
<dbReference type="Gene3D" id="3.40.50.150">
    <property type="entry name" value="Vaccinia Virus protein VP39"/>
    <property type="match status" value="1"/>
</dbReference>
<feature type="domain" description="Methyltransferase" evidence="1">
    <location>
        <begin position="79"/>
        <end position="178"/>
    </location>
</feature>